<keyword evidence="2" id="KW-0808">Transferase</keyword>
<protein>
    <recommendedName>
        <fullName evidence="7">L,D-TPase catalytic domain-containing protein</fullName>
    </recommendedName>
</protein>
<dbReference type="PROSITE" id="PS52029">
    <property type="entry name" value="LD_TPASE"/>
    <property type="match status" value="1"/>
</dbReference>
<feature type="active site" description="Proton donor/acceptor" evidence="6">
    <location>
        <position position="382"/>
    </location>
</feature>
<feature type="domain" description="L,D-TPase catalytic" evidence="7">
    <location>
        <begin position="304"/>
        <end position="427"/>
    </location>
</feature>
<dbReference type="GO" id="GO:0008360">
    <property type="term" value="P:regulation of cell shape"/>
    <property type="evidence" value="ECO:0007669"/>
    <property type="project" value="UniProtKB-UniRule"/>
</dbReference>
<dbReference type="CDD" id="cd16913">
    <property type="entry name" value="YkuD_like"/>
    <property type="match status" value="1"/>
</dbReference>
<evidence type="ECO:0000256" key="4">
    <source>
        <dbReference type="ARBA" id="ARBA00022984"/>
    </source>
</evidence>
<dbReference type="GO" id="GO:0071555">
    <property type="term" value="P:cell wall organization"/>
    <property type="evidence" value="ECO:0007669"/>
    <property type="project" value="UniProtKB-UniRule"/>
</dbReference>
<accession>A0A2M7EIZ4</accession>
<evidence type="ECO:0000313" key="8">
    <source>
        <dbReference type="EMBL" id="PIV70534.1"/>
    </source>
</evidence>
<dbReference type="InterPro" id="IPR005490">
    <property type="entry name" value="LD_TPept_cat_dom"/>
</dbReference>
<reference evidence="9" key="1">
    <citation type="submission" date="2017-09" db="EMBL/GenBank/DDBJ databases">
        <title>Depth-based differentiation of microbial function through sediment-hosted aquifers and enrichment of novel symbionts in the deep terrestrial subsurface.</title>
        <authorList>
            <person name="Probst A.J."/>
            <person name="Ladd B."/>
            <person name="Jarett J.K."/>
            <person name="Geller-Mcgrath D.E."/>
            <person name="Sieber C.M.K."/>
            <person name="Emerson J.B."/>
            <person name="Anantharaman K."/>
            <person name="Thomas B.C."/>
            <person name="Malmstrom R."/>
            <person name="Stieglmeier M."/>
            <person name="Klingl A."/>
            <person name="Woyke T."/>
            <person name="Ryan C.M."/>
            <person name="Banfield J.F."/>
        </authorList>
    </citation>
    <scope>NUCLEOTIDE SEQUENCE [LARGE SCALE GENOMIC DNA]</scope>
</reference>
<dbReference type="UniPathway" id="UPA00219"/>
<dbReference type="PANTHER" id="PTHR30582:SF2">
    <property type="entry name" value="L,D-TRANSPEPTIDASE YCIB-RELATED"/>
    <property type="match status" value="1"/>
</dbReference>
<dbReference type="AlphaFoldDB" id="A0A2M7EIZ4"/>
<evidence type="ECO:0000256" key="2">
    <source>
        <dbReference type="ARBA" id="ARBA00022679"/>
    </source>
</evidence>
<keyword evidence="3 6" id="KW-0133">Cell shape</keyword>
<keyword evidence="4 6" id="KW-0573">Peptidoglycan synthesis</keyword>
<evidence type="ECO:0000256" key="6">
    <source>
        <dbReference type="PROSITE-ProRule" id="PRU01373"/>
    </source>
</evidence>
<comment type="caution">
    <text evidence="8">The sequence shown here is derived from an EMBL/GenBank/DDBJ whole genome shotgun (WGS) entry which is preliminary data.</text>
</comment>
<feature type="active site" description="Nucleophile" evidence="6">
    <location>
        <position position="403"/>
    </location>
</feature>
<evidence type="ECO:0000256" key="1">
    <source>
        <dbReference type="ARBA" id="ARBA00004752"/>
    </source>
</evidence>
<dbReference type="InterPro" id="IPR050979">
    <property type="entry name" value="LD-transpeptidase"/>
</dbReference>
<organism evidence="8 9">
    <name type="scientific">Candidatus Roizmanbacteria bacterium CG17_big_fil_post_rev_8_21_14_2_50_39_7</name>
    <dbReference type="NCBI Taxonomy" id="1974858"/>
    <lineage>
        <taxon>Bacteria</taxon>
        <taxon>Candidatus Roizmaniibacteriota</taxon>
    </lineage>
</organism>
<evidence type="ECO:0000313" key="9">
    <source>
        <dbReference type="Proteomes" id="UP000228762"/>
    </source>
</evidence>
<evidence type="ECO:0000256" key="5">
    <source>
        <dbReference type="ARBA" id="ARBA00023316"/>
    </source>
</evidence>
<dbReference type="GO" id="GO:0018104">
    <property type="term" value="P:peptidoglycan-protein cross-linking"/>
    <property type="evidence" value="ECO:0007669"/>
    <property type="project" value="TreeGrafter"/>
</dbReference>
<dbReference type="GO" id="GO:0005576">
    <property type="term" value="C:extracellular region"/>
    <property type="evidence" value="ECO:0007669"/>
    <property type="project" value="TreeGrafter"/>
</dbReference>
<dbReference type="Proteomes" id="UP000228762">
    <property type="component" value="Unassembled WGS sequence"/>
</dbReference>
<sequence length="427" mass="49232">MGTDNFKTRLETKRPPHSKMSMKKTFVLFFILLLICASYLVYSVNNLKEQTLSSYKNDRKMIQSYADWGFDTQVFSQMYEDFINKTHKESLFAFPFTITETKNKHDNILRLLQSAYATKIAEKKDAIQSRLSYLRDRVKNSTYLSPRKKQTYSDIFEVLAGTVFERNSSLKDLDAALKSLTNEDNNVTKDIELIRKESLYTEIIDYKNQCEGLREYFIEKKSTPGLTLVDFCITSADKLLGPGYKENGVDFVESLSRERVFTLVQKAAQTKQQIIQDEQYAYLQKKREEERLTLVPPAPKQEGKIIVVNIGLQRLYAYENGKTLYASAVPITTGKYGFETVYGEFAIYLKERMHQMSSPFPGIYYDDVVNYWMPFYLGYGLHDAPWRSVYGAQDYTAIGSHGCVNIPLNETVILYNWAEVGTGVLVL</sequence>
<dbReference type="Gene3D" id="2.40.440.10">
    <property type="entry name" value="L,D-transpeptidase catalytic domain-like"/>
    <property type="match status" value="1"/>
</dbReference>
<evidence type="ECO:0000259" key="7">
    <source>
        <dbReference type="PROSITE" id="PS52029"/>
    </source>
</evidence>
<dbReference type="GO" id="GO:0016740">
    <property type="term" value="F:transferase activity"/>
    <property type="evidence" value="ECO:0007669"/>
    <property type="project" value="UniProtKB-KW"/>
</dbReference>
<comment type="pathway">
    <text evidence="1 6">Cell wall biogenesis; peptidoglycan biosynthesis.</text>
</comment>
<dbReference type="EMBL" id="PFEV01000221">
    <property type="protein sequence ID" value="PIV70534.1"/>
    <property type="molecule type" value="Genomic_DNA"/>
</dbReference>
<keyword evidence="5 6" id="KW-0961">Cell wall biogenesis/degradation</keyword>
<dbReference type="Pfam" id="PF03734">
    <property type="entry name" value="YkuD"/>
    <property type="match status" value="1"/>
</dbReference>
<dbReference type="PANTHER" id="PTHR30582">
    <property type="entry name" value="L,D-TRANSPEPTIDASE"/>
    <property type="match status" value="1"/>
</dbReference>
<dbReference type="GO" id="GO:0071972">
    <property type="term" value="F:peptidoglycan L,D-transpeptidase activity"/>
    <property type="evidence" value="ECO:0007669"/>
    <property type="project" value="TreeGrafter"/>
</dbReference>
<gene>
    <name evidence="8" type="ORF">COW57_04815</name>
</gene>
<evidence type="ECO:0000256" key="3">
    <source>
        <dbReference type="ARBA" id="ARBA00022960"/>
    </source>
</evidence>
<name>A0A2M7EIZ4_9BACT</name>
<proteinExistence type="predicted"/>
<dbReference type="SUPFAM" id="SSF141523">
    <property type="entry name" value="L,D-transpeptidase catalytic domain-like"/>
    <property type="match status" value="1"/>
</dbReference>
<dbReference type="InterPro" id="IPR038063">
    <property type="entry name" value="Transpep_catalytic_dom"/>
</dbReference>